<dbReference type="HOGENOM" id="CLU_012062_22_4_1"/>
<dbReference type="Pfam" id="PF00658">
    <property type="entry name" value="MLLE"/>
    <property type="match status" value="1"/>
</dbReference>
<dbReference type="FunFam" id="1.10.1900.10:FF:000004">
    <property type="entry name" value="Polyadenylate-binding protein"/>
    <property type="match status" value="1"/>
</dbReference>
<evidence type="ECO:0000256" key="2">
    <source>
        <dbReference type="ARBA" id="ARBA00004496"/>
    </source>
</evidence>
<feature type="region of interest" description="Disordered" evidence="10">
    <location>
        <begin position="1"/>
        <end position="53"/>
    </location>
</feature>
<dbReference type="SMART" id="SM00361">
    <property type="entry name" value="RRM_1"/>
    <property type="match status" value="3"/>
</dbReference>
<dbReference type="GO" id="GO:0005737">
    <property type="term" value="C:cytoplasm"/>
    <property type="evidence" value="ECO:0007669"/>
    <property type="project" value="UniProtKB-SubCell"/>
</dbReference>
<proteinExistence type="inferred from homology"/>
<dbReference type="InterPro" id="IPR000504">
    <property type="entry name" value="RRM_dom"/>
</dbReference>
<dbReference type="InterPro" id="IPR003954">
    <property type="entry name" value="RRM_euk-type"/>
</dbReference>
<comment type="subcellular location">
    <subcellularLocation>
        <location evidence="2">Cytoplasm</location>
    </subcellularLocation>
    <subcellularLocation>
        <location evidence="1">Nucleus</location>
    </subcellularLocation>
</comment>
<dbReference type="FunFam" id="3.30.70.330:FF:000500">
    <property type="entry name" value="Polyadenylate-binding protein"/>
    <property type="match status" value="1"/>
</dbReference>
<comment type="function">
    <text evidence="8">Binds the poly(A) tail of mRNA. Appears to be an important mediator of the multiple roles of the poly(A) tail in mRNA biogenesis, stability and translation.</text>
</comment>
<feature type="domain" description="PABC" evidence="12">
    <location>
        <begin position="542"/>
        <end position="619"/>
    </location>
</feature>
<dbReference type="Pfam" id="PF00076">
    <property type="entry name" value="RRM_1"/>
    <property type="match status" value="4"/>
</dbReference>
<dbReference type="InterPro" id="IPR035979">
    <property type="entry name" value="RBD_domain_sf"/>
</dbReference>
<feature type="domain" description="RRM" evidence="11">
    <location>
        <begin position="311"/>
        <end position="388"/>
    </location>
</feature>
<dbReference type="InterPro" id="IPR012677">
    <property type="entry name" value="Nucleotide-bd_a/b_plait_sf"/>
</dbReference>
<evidence type="ECO:0000256" key="10">
    <source>
        <dbReference type="SAM" id="MobiDB-lite"/>
    </source>
</evidence>
<dbReference type="Gene3D" id="1.10.1900.10">
    <property type="entry name" value="c-terminal domain of poly(a) binding protein"/>
    <property type="match status" value="1"/>
</dbReference>
<keyword evidence="4" id="KW-0963">Cytoplasm</keyword>
<keyword evidence="6 9" id="KW-0694">RNA-binding</keyword>
<organism evidence="13">
    <name type="scientific">Oryza barthii</name>
    <dbReference type="NCBI Taxonomy" id="65489"/>
    <lineage>
        <taxon>Eukaryota</taxon>
        <taxon>Viridiplantae</taxon>
        <taxon>Streptophyta</taxon>
        <taxon>Embryophyta</taxon>
        <taxon>Tracheophyta</taxon>
        <taxon>Spermatophyta</taxon>
        <taxon>Magnoliopsida</taxon>
        <taxon>Liliopsida</taxon>
        <taxon>Poales</taxon>
        <taxon>Poaceae</taxon>
        <taxon>BOP clade</taxon>
        <taxon>Oryzoideae</taxon>
        <taxon>Oryzeae</taxon>
        <taxon>Oryzinae</taxon>
        <taxon>Oryza</taxon>
    </lineage>
</organism>
<evidence type="ECO:0000256" key="9">
    <source>
        <dbReference type="PROSITE-ProRule" id="PRU00176"/>
    </source>
</evidence>
<reference evidence="13" key="2">
    <citation type="submission" date="2015-03" db="UniProtKB">
        <authorList>
            <consortium name="EnsemblPlants"/>
        </authorList>
    </citation>
    <scope>IDENTIFICATION</scope>
</reference>
<evidence type="ECO:0000256" key="6">
    <source>
        <dbReference type="ARBA" id="ARBA00022884"/>
    </source>
</evidence>
<keyword evidence="14" id="KW-1185">Reference proteome</keyword>
<dbReference type="AlphaFoldDB" id="A0A0D3FGW8"/>
<evidence type="ECO:0000259" key="12">
    <source>
        <dbReference type="PROSITE" id="PS51309"/>
    </source>
</evidence>
<feature type="domain" description="RRM" evidence="11">
    <location>
        <begin position="221"/>
        <end position="298"/>
    </location>
</feature>
<dbReference type="PROSITE" id="PS50102">
    <property type="entry name" value="RRM"/>
    <property type="match status" value="4"/>
</dbReference>
<dbReference type="EnsemblPlants" id="OBART03G12540.2">
    <property type="protein sequence ID" value="OBART03G12540.2"/>
    <property type="gene ID" value="OBART03G12540"/>
</dbReference>
<evidence type="ECO:0000256" key="4">
    <source>
        <dbReference type="ARBA" id="ARBA00022490"/>
    </source>
</evidence>
<reference evidence="13" key="1">
    <citation type="journal article" date="2009" name="Rice">
        <title>De Novo Next Generation Sequencing of Plant Genomes.</title>
        <authorList>
            <person name="Rounsley S."/>
            <person name="Marri P.R."/>
            <person name="Yu Y."/>
            <person name="He R."/>
            <person name="Sisneros N."/>
            <person name="Goicoechea J.L."/>
            <person name="Lee S.J."/>
            <person name="Angelova A."/>
            <person name="Kudrna D."/>
            <person name="Luo M."/>
            <person name="Affourtit J."/>
            <person name="Desany B."/>
            <person name="Knight J."/>
            <person name="Niazi F."/>
            <person name="Egholm M."/>
            <person name="Wing R.A."/>
        </authorList>
    </citation>
    <scope>NUCLEOTIDE SEQUENCE [LARGE SCALE GENOMIC DNA]</scope>
    <source>
        <strain evidence="13">cv. IRGC 105608</strain>
    </source>
</reference>
<evidence type="ECO:0000256" key="1">
    <source>
        <dbReference type="ARBA" id="ARBA00004123"/>
    </source>
</evidence>
<feature type="domain" description="RRM" evidence="11">
    <location>
        <begin position="133"/>
        <end position="211"/>
    </location>
</feature>
<dbReference type="SUPFAM" id="SSF63570">
    <property type="entry name" value="PABC (PABP) domain"/>
    <property type="match status" value="1"/>
</dbReference>
<evidence type="ECO:0000256" key="3">
    <source>
        <dbReference type="ARBA" id="ARBA00008557"/>
    </source>
</evidence>
<dbReference type="InterPro" id="IPR036053">
    <property type="entry name" value="PABP-dom"/>
</dbReference>
<evidence type="ECO:0000256" key="5">
    <source>
        <dbReference type="ARBA" id="ARBA00022737"/>
    </source>
</evidence>
<dbReference type="PANTHER" id="PTHR24012">
    <property type="entry name" value="RNA BINDING PROTEIN"/>
    <property type="match status" value="1"/>
</dbReference>
<evidence type="ECO:0008006" key="15">
    <source>
        <dbReference type="Google" id="ProtNLM"/>
    </source>
</evidence>
<name>A0A0D3FGW8_9ORYZ</name>
<dbReference type="InterPro" id="IPR002004">
    <property type="entry name" value="PABP_HYD_C"/>
</dbReference>
<dbReference type="GO" id="GO:0003723">
    <property type="term" value="F:RNA binding"/>
    <property type="evidence" value="ECO:0007669"/>
    <property type="project" value="UniProtKB-UniRule"/>
</dbReference>
<dbReference type="PROSITE" id="PS51309">
    <property type="entry name" value="PABC"/>
    <property type="match status" value="1"/>
</dbReference>
<evidence type="ECO:0000256" key="7">
    <source>
        <dbReference type="ARBA" id="ARBA00023242"/>
    </source>
</evidence>
<evidence type="ECO:0000313" key="13">
    <source>
        <dbReference type="EnsemblPlants" id="OBART03G12540.2"/>
    </source>
</evidence>
<dbReference type="FunFam" id="3.30.70.330:FF:000003">
    <property type="entry name" value="Polyadenylate-binding protein"/>
    <property type="match status" value="1"/>
</dbReference>
<evidence type="ECO:0000256" key="8">
    <source>
        <dbReference type="ARBA" id="ARBA00054110"/>
    </source>
</evidence>
<keyword evidence="7" id="KW-0539">Nucleus</keyword>
<dbReference type="Gene3D" id="3.30.70.330">
    <property type="match status" value="4"/>
</dbReference>
<dbReference type="SMART" id="SM00360">
    <property type="entry name" value="RRM"/>
    <property type="match status" value="4"/>
</dbReference>
<feature type="domain" description="RRM" evidence="11">
    <location>
        <begin position="414"/>
        <end position="504"/>
    </location>
</feature>
<evidence type="ECO:0000259" key="11">
    <source>
        <dbReference type="PROSITE" id="PS50102"/>
    </source>
</evidence>
<keyword evidence="5" id="KW-0677">Repeat</keyword>
<dbReference type="GO" id="GO:0005634">
    <property type="term" value="C:nucleus"/>
    <property type="evidence" value="ECO:0007669"/>
    <property type="project" value="UniProtKB-SubCell"/>
</dbReference>
<dbReference type="SMART" id="SM00517">
    <property type="entry name" value="PolyA"/>
    <property type="match status" value="1"/>
</dbReference>
<sequence>MASEHRAARKTLPSNGGGRSSSSSSLAHHKEAETSHHLRVPFFREPNHTSPAVSRVPERNCIFFAHLVSISLVFCTPLPTFGLARGGSQGPGLLLMAAQEMEVMMVAMAAEAPVAVEEEAVPAAAGGLNATVPALYVGDLHESVREEHLLEVFGKIGTLTSVRVCRDNATSNSLRYGYVNYLSQADAAIALEKLNHSLILDKPIRVMWSNRDPDARRSGVGNVFVKNLNDLVDNVSLQELFCKFGDILSCKVAKNEDGTSRGYGFVQFALQESADASIQNLNNSHFCGRQLHVATFIKKSERSTNNDDKYTNLYMKNLDDDIIEELIKLKFSQYGLVISVKIMKRDDGTSKGFGFVSFQNPESAKRAKESMNGMLLGSKTLYVARAQKKAERKQYLQRLHEEKRNEIITKSNGSNVYIKNINDEVGDDALRERFNEFGNITSAKIMRDEKGISKGFGFVCYNTPEEAKCAMRNTPRQYRNNRGRMNGNMMHFHHTVNYVPHAQPAKEFMSMSRQRFSHAKYIPNDVMANGLAIHHGDSISSMNDAFNNLLATAPPEEQKNMLGNRLYPLVERHHPDLASKITGMLLELGNSEVIMLLYSSNMLSAKIEECVKLLQAVKPKPEDQEALHPGFLLDSAGVNAN</sequence>
<dbReference type="SUPFAM" id="SSF54928">
    <property type="entry name" value="RNA-binding domain, RBD"/>
    <property type="match status" value="3"/>
</dbReference>
<dbReference type="Gramene" id="OBART03G12540.2">
    <property type="protein sequence ID" value="OBART03G12540.2"/>
    <property type="gene ID" value="OBART03G12540"/>
</dbReference>
<dbReference type="FunFam" id="3.30.70.330:FF:000782">
    <property type="entry name" value="Polyadenylate-binding protein"/>
    <property type="match status" value="1"/>
</dbReference>
<protein>
    <recommendedName>
        <fullName evidence="15">PABP</fullName>
    </recommendedName>
</protein>
<accession>A0A0D3FGW8</accession>
<dbReference type="Proteomes" id="UP000026960">
    <property type="component" value="Chromosome 3"/>
</dbReference>
<comment type="similarity">
    <text evidence="3">Belongs to the polyadenylate-binding protein type-1 family.</text>
</comment>
<evidence type="ECO:0000313" key="14">
    <source>
        <dbReference type="Proteomes" id="UP000026960"/>
    </source>
</evidence>